<reference evidence="3 4" key="1">
    <citation type="submission" date="2023-03" db="EMBL/GenBank/DDBJ databases">
        <title>Isolation and description of six Streptomyces strains from soil environments, able to metabolize different microbial glucans.</title>
        <authorList>
            <person name="Widen T."/>
            <person name="Larsbrink J."/>
        </authorList>
    </citation>
    <scope>NUCLEOTIDE SEQUENCE [LARGE SCALE GENOMIC DNA]</scope>
    <source>
        <strain evidence="3 4">Alt2</strain>
    </source>
</reference>
<dbReference type="CDD" id="cd00093">
    <property type="entry name" value="HTH_XRE"/>
    <property type="match status" value="1"/>
</dbReference>
<accession>A0ABY9IFJ3</accession>
<proteinExistence type="predicted"/>
<feature type="compositionally biased region" description="Low complexity" evidence="1">
    <location>
        <begin position="288"/>
        <end position="299"/>
    </location>
</feature>
<keyword evidence="4" id="KW-1185">Reference proteome</keyword>
<dbReference type="InterPro" id="IPR010982">
    <property type="entry name" value="Lambda_DNA-bd_dom_sf"/>
</dbReference>
<dbReference type="EMBL" id="CP120988">
    <property type="protein sequence ID" value="WLQ53961.1"/>
    <property type="molecule type" value="Genomic_DNA"/>
</dbReference>
<dbReference type="SUPFAM" id="SSF47413">
    <property type="entry name" value="lambda repressor-like DNA-binding domains"/>
    <property type="match status" value="1"/>
</dbReference>
<dbReference type="RefSeq" id="WP_306072455.1">
    <property type="nucleotide sequence ID" value="NZ_CP120988.1"/>
</dbReference>
<sequence length="321" mass="35587">MGRRENPVDCSAPHRGRLAEELRQCRHRAGLTYAELAERTGISAATLKRAASGKTVARRDTVETAVTTCGGSRDTVRAVVELWRCARIEERGRVKVMRAPRPELISDEGDLSKALELLYEQAGAPTLREIQRRSGDPRALPVSSAARIVKRVALPADLAQLKAFLTGCELPLDRQVVWVNAWNKIISRRTAKSATSTAHQPASPQRGNVKNLFRWYPYLPKEWASKKYPCRDEKMAAAFWEPFHVDLLRSLDESATQRLRREADRNGLADVIISGKDGRFMLLECKQSSGGSPRSSGVGIAPEPPTGSRPGTPQRQLTTSR</sequence>
<evidence type="ECO:0000313" key="3">
    <source>
        <dbReference type="EMBL" id="WLQ53961.1"/>
    </source>
</evidence>
<evidence type="ECO:0000256" key="1">
    <source>
        <dbReference type="SAM" id="MobiDB-lite"/>
    </source>
</evidence>
<feature type="region of interest" description="Disordered" evidence="1">
    <location>
        <begin position="285"/>
        <end position="321"/>
    </location>
</feature>
<feature type="domain" description="HTH cro/C1-type" evidence="2">
    <location>
        <begin position="22"/>
        <end position="76"/>
    </location>
</feature>
<dbReference type="PROSITE" id="PS50943">
    <property type="entry name" value="HTH_CROC1"/>
    <property type="match status" value="1"/>
</dbReference>
<dbReference type="InterPro" id="IPR001387">
    <property type="entry name" value="Cro/C1-type_HTH"/>
</dbReference>
<evidence type="ECO:0000259" key="2">
    <source>
        <dbReference type="PROSITE" id="PS50943"/>
    </source>
</evidence>
<feature type="compositionally biased region" description="Polar residues" evidence="1">
    <location>
        <begin position="309"/>
        <end position="321"/>
    </location>
</feature>
<dbReference type="Gene3D" id="1.10.260.40">
    <property type="entry name" value="lambda repressor-like DNA-binding domains"/>
    <property type="match status" value="1"/>
</dbReference>
<dbReference type="Pfam" id="PF13560">
    <property type="entry name" value="HTH_31"/>
    <property type="match status" value="1"/>
</dbReference>
<dbReference type="Proteomes" id="UP001235744">
    <property type="component" value="Chromosome"/>
</dbReference>
<evidence type="ECO:0000313" key="4">
    <source>
        <dbReference type="Proteomes" id="UP001235744"/>
    </source>
</evidence>
<organism evidence="3 4">
    <name type="scientific">Streptomyces poriferorum</name>
    <dbReference type="NCBI Taxonomy" id="2798799"/>
    <lineage>
        <taxon>Bacteria</taxon>
        <taxon>Bacillati</taxon>
        <taxon>Actinomycetota</taxon>
        <taxon>Actinomycetes</taxon>
        <taxon>Kitasatosporales</taxon>
        <taxon>Streptomycetaceae</taxon>
        <taxon>Streptomyces</taxon>
    </lineage>
</organism>
<dbReference type="SMART" id="SM00530">
    <property type="entry name" value="HTH_XRE"/>
    <property type="match status" value="1"/>
</dbReference>
<gene>
    <name evidence="3" type="ORF">P8A19_00100</name>
</gene>
<name>A0ABY9IFJ3_9ACTN</name>
<protein>
    <submittedName>
        <fullName evidence="3">Helix-turn-helix domain-containing protein</fullName>
    </submittedName>
</protein>